<dbReference type="InterPro" id="IPR049326">
    <property type="entry name" value="Rhodopsin_dom_fungi"/>
</dbReference>
<accession>A0A9W9RMC1</accession>
<proteinExistence type="inferred from homology"/>
<feature type="transmembrane region" description="Helical" evidence="6">
    <location>
        <begin position="62"/>
        <end position="82"/>
    </location>
</feature>
<sequence>MSPASGTLVHSLGHNTLGKADIAVQTIFMNVCLIAVALRLWSRRLQWLSLQVNDCLTLGATFLMIGRYVVEIILVVLCGMGLRPTEIVHIGGNEVVVKFLAVTYAGDLLWIAVVCLTQLSILDYYVRNFGQRTINILSYIVAALCLALSIAGFFATVFTCDPPKKIWHENVEGHCGDREMLHTGIHATEIILNFFILALAVPFTWNIPLSTPRKFGLVGTQALGLVVIVILAVRTKLEFKSESANSTHFAVSKSTLTCIVPILGIITACLPIISPAIQTVSGRPSLTPSTQTFSPDPGSRHWDSRALTGMRLEEPEMPLVTVHPHVMAKAGYLAPGHIRITSDWEIHSSRGSTRPDRSSVRRF</sequence>
<organism evidence="8 9">
    <name type="scientific">Penicillium brevicompactum</name>
    <dbReference type="NCBI Taxonomy" id="5074"/>
    <lineage>
        <taxon>Eukaryota</taxon>
        <taxon>Fungi</taxon>
        <taxon>Dikarya</taxon>
        <taxon>Ascomycota</taxon>
        <taxon>Pezizomycotina</taxon>
        <taxon>Eurotiomycetes</taxon>
        <taxon>Eurotiomycetidae</taxon>
        <taxon>Eurotiales</taxon>
        <taxon>Aspergillaceae</taxon>
        <taxon>Penicillium</taxon>
    </lineage>
</organism>
<feature type="domain" description="Rhodopsin" evidence="7">
    <location>
        <begin position="38"/>
        <end position="278"/>
    </location>
</feature>
<feature type="transmembrane region" description="Helical" evidence="6">
    <location>
        <begin position="254"/>
        <end position="273"/>
    </location>
</feature>
<dbReference type="Proteomes" id="UP001148299">
    <property type="component" value="Unassembled WGS sequence"/>
</dbReference>
<dbReference type="Pfam" id="PF20684">
    <property type="entry name" value="Fung_rhodopsin"/>
    <property type="match status" value="1"/>
</dbReference>
<dbReference type="EMBL" id="JAPZBR010000002">
    <property type="protein sequence ID" value="KAJ5362855.1"/>
    <property type="molecule type" value="Genomic_DNA"/>
</dbReference>
<evidence type="ECO:0000256" key="4">
    <source>
        <dbReference type="ARBA" id="ARBA00023136"/>
    </source>
</evidence>
<evidence type="ECO:0000256" key="3">
    <source>
        <dbReference type="ARBA" id="ARBA00022989"/>
    </source>
</evidence>
<dbReference type="AlphaFoldDB" id="A0A9W9RMC1"/>
<evidence type="ECO:0000256" key="6">
    <source>
        <dbReference type="SAM" id="Phobius"/>
    </source>
</evidence>
<evidence type="ECO:0000256" key="1">
    <source>
        <dbReference type="ARBA" id="ARBA00004141"/>
    </source>
</evidence>
<protein>
    <recommendedName>
        <fullName evidence="7">Rhodopsin domain-containing protein</fullName>
    </recommendedName>
</protein>
<reference evidence="8" key="1">
    <citation type="submission" date="2022-12" db="EMBL/GenBank/DDBJ databases">
        <authorList>
            <person name="Petersen C."/>
        </authorList>
    </citation>
    <scope>NUCLEOTIDE SEQUENCE</scope>
    <source>
        <strain evidence="8">IBT 35675</strain>
    </source>
</reference>
<reference evidence="8" key="2">
    <citation type="journal article" date="2023" name="IMA Fungus">
        <title>Comparative genomic study of the Penicillium genus elucidates a diverse pangenome and 15 lateral gene transfer events.</title>
        <authorList>
            <person name="Petersen C."/>
            <person name="Sorensen T."/>
            <person name="Nielsen M.R."/>
            <person name="Sondergaard T.E."/>
            <person name="Sorensen J.L."/>
            <person name="Fitzpatrick D.A."/>
            <person name="Frisvad J.C."/>
            <person name="Nielsen K.L."/>
        </authorList>
    </citation>
    <scope>NUCLEOTIDE SEQUENCE</scope>
    <source>
        <strain evidence="8">IBT 35675</strain>
    </source>
</reference>
<keyword evidence="2 6" id="KW-0812">Transmembrane</keyword>
<evidence type="ECO:0000256" key="2">
    <source>
        <dbReference type="ARBA" id="ARBA00022692"/>
    </source>
</evidence>
<feature type="transmembrane region" description="Helical" evidence="6">
    <location>
        <begin position="215"/>
        <end position="234"/>
    </location>
</feature>
<feature type="transmembrane region" description="Helical" evidence="6">
    <location>
        <begin position="102"/>
        <end position="124"/>
    </location>
</feature>
<keyword evidence="4 6" id="KW-0472">Membrane</keyword>
<name>A0A9W9RMC1_PENBR</name>
<dbReference type="PANTHER" id="PTHR33048:SF47">
    <property type="entry name" value="INTEGRAL MEMBRANE PROTEIN-RELATED"/>
    <property type="match status" value="1"/>
</dbReference>
<keyword evidence="3 6" id="KW-1133">Transmembrane helix</keyword>
<evidence type="ECO:0000313" key="9">
    <source>
        <dbReference type="Proteomes" id="UP001148299"/>
    </source>
</evidence>
<gene>
    <name evidence="8" type="ORF">N7541_003699</name>
</gene>
<comment type="subcellular location">
    <subcellularLocation>
        <location evidence="1">Membrane</location>
        <topology evidence="1">Multi-pass membrane protein</topology>
    </subcellularLocation>
</comment>
<feature type="transmembrane region" description="Helical" evidence="6">
    <location>
        <begin position="190"/>
        <end position="208"/>
    </location>
</feature>
<comment type="similarity">
    <text evidence="5">Belongs to the SAT4 family.</text>
</comment>
<comment type="caution">
    <text evidence="8">The sequence shown here is derived from an EMBL/GenBank/DDBJ whole genome shotgun (WGS) entry which is preliminary data.</text>
</comment>
<dbReference type="GO" id="GO:0016020">
    <property type="term" value="C:membrane"/>
    <property type="evidence" value="ECO:0007669"/>
    <property type="project" value="UniProtKB-SubCell"/>
</dbReference>
<keyword evidence="9" id="KW-1185">Reference proteome</keyword>
<feature type="transmembrane region" description="Helical" evidence="6">
    <location>
        <begin position="22"/>
        <end position="41"/>
    </location>
</feature>
<dbReference type="InterPro" id="IPR052337">
    <property type="entry name" value="SAT4-like"/>
</dbReference>
<evidence type="ECO:0000256" key="5">
    <source>
        <dbReference type="ARBA" id="ARBA00038359"/>
    </source>
</evidence>
<dbReference type="PANTHER" id="PTHR33048">
    <property type="entry name" value="PTH11-LIKE INTEGRAL MEMBRANE PROTEIN (AFU_ORTHOLOGUE AFUA_5G11245)"/>
    <property type="match status" value="1"/>
</dbReference>
<evidence type="ECO:0000259" key="7">
    <source>
        <dbReference type="Pfam" id="PF20684"/>
    </source>
</evidence>
<evidence type="ECO:0000313" key="8">
    <source>
        <dbReference type="EMBL" id="KAJ5362855.1"/>
    </source>
</evidence>
<feature type="transmembrane region" description="Helical" evidence="6">
    <location>
        <begin position="136"/>
        <end position="158"/>
    </location>
</feature>